<keyword evidence="1" id="KW-0472">Membrane</keyword>
<keyword evidence="1" id="KW-1133">Transmembrane helix</keyword>
<feature type="transmembrane region" description="Helical" evidence="1">
    <location>
        <begin position="30"/>
        <end position="57"/>
    </location>
</feature>
<proteinExistence type="predicted"/>
<dbReference type="AlphaFoldDB" id="A0A8D8LK95"/>
<dbReference type="EMBL" id="HBUF01005286">
    <property type="protein sequence ID" value="CAG6606856.1"/>
    <property type="molecule type" value="Transcribed_RNA"/>
</dbReference>
<protein>
    <submittedName>
        <fullName evidence="2">Uncharacterized protein</fullName>
    </submittedName>
</protein>
<name>A0A8D8LK95_9HEMI</name>
<reference evidence="2" key="1">
    <citation type="submission" date="2021-05" db="EMBL/GenBank/DDBJ databases">
        <authorList>
            <person name="Alioto T."/>
            <person name="Alioto T."/>
            <person name="Gomez Garrido J."/>
        </authorList>
    </citation>
    <scope>NUCLEOTIDE SEQUENCE</scope>
</reference>
<keyword evidence="1" id="KW-0812">Transmembrane</keyword>
<evidence type="ECO:0000313" key="2">
    <source>
        <dbReference type="EMBL" id="CAG6606856.1"/>
    </source>
</evidence>
<evidence type="ECO:0000256" key="1">
    <source>
        <dbReference type="SAM" id="Phobius"/>
    </source>
</evidence>
<organism evidence="2">
    <name type="scientific">Cacopsylla melanoneura</name>
    <dbReference type="NCBI Taxonomy" id="428564"/>
    <lineage>
        <taxon>Eukaryota</taxon>
        <taxon>Metazoa</taxon>
        <taxon>Ecdysozoa</taxon>
        <taxon>Arthropoda</taxon>
        <taxon>Hexapoda</taxon>
        <taxon>Insecta</taxon>
        <taxon>Pterygota</taxon>
        <taxon>Neoptera</taxon>
        <taxon>Paraneoptera</taxon>
        <taxon>Hemiptera</taxon>
        <taxon>Sternorrhyncha</taxon>
        <taxon>Psylloidea</taxon>
        <taxon>Psyllidae</taxon>
        <taxon>Psyllinae</taxon>
        <taxon>Cacopsylla</taxon>
    </lineage>
</organism>
<accession>A0A8D8LK95</accession>
<sequence length="129" mass="14704">MPYIIICITYCLLCVTIPWCKTRVLKHRSFHYVCLLVASMLLVLIHNGCCQATYVLLSQLTITYRFSNTLCGSGTYLGYLSYYILVDSFFCVMAACRETAGIFLRPFEVLIPICLHGFNMNSMTLKIDT</sequence>